<feature type="compositionally biased region" description="Low complexity" evidence="2">
    <location>
        <begin position="1594"/>
        <end position="1609"/>
    </location>
</feature>
<evidence type="ECO:0000256" key="2">
    <source>
        <dbReference type="SAM" id="MobiDB-lite"/>
    </source>
</evidence>
<dbReference type="InterPro" id="IPR013783">
    <property type="entry name" value="Ig-like_fold"/>
</dbReference>
<feature type="compositionally biased region" description="Polar residues" evidence="2">
    <location>
        <begin position="2212"/>
        <end position="2225"/>
    </location>
</feature>
<keyword evidence="6" id="KW-1185">Reference proteome</keyword>
<evidence type="ECO:0000259" key="4">
    <source>
        <dbReference type="Pfam" id="PF16403"/>
    </source>
</evidence>
<feature type="transmembrane region" description="Helical" evidence="3">
    <location>
        <begin position="2390"/>
        <end position="2411"/>
    </location>
</feature>
<feature type="compositionally biased region" description="Low complexity" evidence="2">
    <location>
        <begin position="2183"/>
        <end position="2193"/>
    </location>
</feature>
<dbReference type="RefSeq" id="XP_002949255.1">
    <property type="nucleotide sequence ID" value="XM_002949209.1"/>
</dbReference>
<protein>
    <recommendedName>
        <fullName evidence="4">Pesticidal crystal protein Cry22Aa Ig-like domain-containing protein</fullName>
    </recommendedName>
</protein>
<dbReference type="Pfam" id="PF16403">
    <property type="entry name" value="Bact_surface_Ig-like"/>
    <property type="match status" value="1"/>
</dbReference>
<feature type="compositionally biased region" description="Low complexity" evidence="2">
    <location>
        <begin position="46"/>
        <end position="61"/>
    </location>
</feature>
<feature type="transmembrane region" description="Helical" evidence="3">
    <location>
        <begin position="2432"/>
        <end position="2454"/>
    </location>
</feature>
<organism evidence="6">
    <name type="scientific">Volvox carteri f. nagariensis</name>
    <dbReference type="NCBI Taxonomy" id="3068"/>
    <lineage>
        <taxon>Eukaryota</taxon>
        <taxon>Viridiplantae</taxon>
        <taxon>Chlorophyta</taxon>
        <taxon>core chlorophytes</taxon>
        <taxon>Chlorophyceae</taxon>
        <taxon>CS clade</taxon>
        <taxon>Chlamydomonadales</taxon>
        <taxon>Volvocaceae</taxon>
        <taxon>Volvox</taxon>
    </lineage>
</organism>
<dbReference type="GeneID" id="9623827"/>
<evidence type="ECO:0000313" key="5">
    <source>
        <dbReference type="EMBL" id="EFJ49748.1"/>
    </source>
</evidence>
<feature type="transmembrane region" description="Helical" evidence="3">
    <location>
        <begin position="2281"/>
        <end position="2301"/>
    </location>
</feature>
<feature type="region of interest" description="Disordered" evidence="2">
    <location>
        <begin position="2153"/>
        <end position="2226"/>
    </location>
</feature>
<proteinExistence type="predicted"/>
<evidence type="ECO:0000256" key="3">
    <source>
        <dbReference type="SAM" id="Phobius"/>
    </source>
</evidence>
<dbReference type="eggNOG" id="KOG0613">
    <property type="taxonomic scope" value="Eukaryota"/>
</dbReference>
<dbReference type="InParanoid" id="D8TS17"/>
<dbReference type="STRING" id="3068.D8TS17"/>
<evidence type="ECO:0000313" key="6">
    <source>
        <dbReference type="Proteomes" id="UP000001058"/>
    </source>
</evidence>
<accession>D8TS17</accession>
<dbReference type="EMBL" id="GL378334">
    <property type="protein sequence ID" value="EFJ49748.1"/>
    <property type="molecule type" value="Genomic_DNA"/>
</dbReference>
<dbReference type="Gene3D" id="2.60.40.10">
    <property type="entry name" value="Immunoglobulins"/>
    <property type="match status" value="1"/>
</dbReference>
<feature type="region of interest" description="Disordered" evidence="2">
    <location>
        <begin position="1593"/>
        <end position="1614"/>
    </location>
</feature>
<keyword evidence="1" id="KW-0945">Host-virus interaction</keyword>
<feature type="region of interest" description="Disordered" evidence="2">
    <location>
        <begin position="38"/>
        <end position="159"/>
    </location>
</feature>
<feature type="transmembrane region" description="Helical" evidence="3">
    <location>
        <begin position="2500"/>
        <end position="2523"/>
    </location>
</feature>
<dbReference type="PRINTS" id="PR01217">
    <property type="entry name" value="PRICHEXTENSN"/>
</dbReference>
<keyword evidence="3" id="KW-1133">Transmembrane helix</keyword>
<dbReference type="Proteomes" id="UP000001058">
    <property type="component" value="Unassembled WGS sequence"/>
</dbReference>
<dbReference type="KEGG" id="vcn:VOLCADRAFT_89514"/>
<reference evidence="5 6" key="1">
    <citation type="journal article" date="2010" name="Science">
        <title>Genomic analysis of organismal complexity in the multicellular green alga Volvox carteri.</title>
        <authorList>
            <person name="Prochnik S.E."/>
            <person name="Umen J."/>
            <person name="Nedelcu A.M."/>
            <person name="Hallmann A."/>
            <person name="Miller S.M."/>
            <person name="Nishii I."/>
            <person name="Ferris P."/>
            <person name="Kuo A."/>
            <person name="Mitros T."/>
            <person name="Fritz-Laylin L.K."/>
            <person name="Hellsten U."/>
            <person name="Chapman J."/>
            <person name="Simakov O."/>
            <person name="Rensing S.A."/>
            <person name="Terry A."/>
            <person name="Pangilinan J."/>
            <person name="Kapitonov V."/>
            <person name="Jurka J."/>
            <person name="Salamov A."/>
            <person name="Shapiro H."/>
            <person name="Schmutz J."/>
            <person name="Grimwood J."/>
            <person name="Lindquist E."/>
            <person name="Lucas S."/>
            <person name="Grigoriev I.V."/>
            <person name="Schmitt R."/>
            <person name="Kirk D."/>
            <person name="Rokhsar D.S."/>
        </authorList>
    </citation>
    <scope>NUCLEOTIDE SEQUENCE [LARGE SCALE GENOMIC DNA]</scope>
    <source>
        <strain evidence="6">f. Nagariensis / Eve</strain>
    </source>
</reference>
<feature type="compositionally biased region" description="Polar residues" evidence="2">
    <location>
        <begin position="2154"/>
        <end position="2182"/>
    </location>
</feature>
<feature type="domain" description="Pesticidal crystal protein Cry22Aa Ig-like" evidence="4">
    <location>
        <begin position="1122"/>
        <end position="1156"/>
    </location>
</feature>
<dbReference type="PANTHER" id="PTHR13037">
    <property type="entry name" value="FORMIN"/>
    <property type="match status" value="1"/>
</dbReference>
<keyword evidence="3" id="KW-0472">Membrane</keyword>
<feature type="transmembrane region" description="Helical" evidence="3">
    <location>
        <begin position="2090"/>
        <end position="2112"/>
    </location>
</feature>
<gene>
    <name evidence="5" type="ORF">VOLCADRAFT_89514</name>
</gene>
<name>D8TS17_VOLCA</name>
<dbReference type="PANTHER" id="PTHR13037:SF24">
    <property type="entry name" value="POLYCOMB PROTEIN PCL-RELATED"/>
    <property type="match status" value="1"/>
</dbReference>
<dbReference type="OrthoDB" id="540650at2759"/>
<dbReference type="InterPro" id="IPR032179">
    <property type="entry name" value="Cry22Aa_Ig-like"/>
</dbReference>
<evidence type="ECO:0000256" key="1">
    <source>
        <dbReference type="ARBA" id="ARBA00022581"/>
    </source>
</evidence>
<keyword evidence="3" id="KW-0812">Transmembrane</keyword>
<feature type="compositionally biased region" description="Pro residues" evidence="2">
    <location>
        <begin position="63"/>
        <end position="155"/>
    </location>
</feature>
<sequence length="2902" mass="305515">MHRWVPITGTQDASVRLDDFSKLVQLKTLRITGFGLRGYNCTQWRSPGQTQGSSQSSQTSPAMQPPPQPPPPPPPPPPPSLPPPPPPRPPPPPSPPRPPPLPPPSPPPSLPPPSPPPLPPPSPPPPSPPRPPPLPPPSPPPSLPPPSPPPPPTAPPGCEHVATPSQLDLPRSLAAACFLDVIGGAAAGRQATVEMPVYTVDGQVWQSDPGLSVVLTLVPSALVEYIDNAYPGSLRGTQYEIQVFDAQEEGNNMDGNSTLLQELLLLAKEPQVIAFQGSFSIYNQSYQVPVLLNDSDTYRALLSVRSPALNGSLRLSRFWVTAMDVAKLDTLASSSELDPAVNPVVSLNLTLSAASMTSYPGGPETMLADYRALLASRAGLTSIDNIAVSLIPVATGSHSNSDSPGTVMLSFKVYFTDWARTTNRSAVMMAALERFYFRIINSPATILQDEAYPGLYDSTVQVTAVSLDETTESALASRLTASDVEGSTADPSIDILLEDYLDSDTSAATTSSSTSVATLPASSTISSPPVITLIGDPYMEVQEADTFSDPGVYVYDSIDGFAVDARVTVRICAQIPNLEEVMYALDAAGATASGTVGTAAGRGMSVAAAAKAAAQAAPPPVFTCVGGTAGSNSTTGQLTIYPNGGPTLNSSSINAVTQMYLLSYSAVNSRATAAIPRYRAVAVKPQCRTADGEFWCPSLSACSIRGVCNSTLVALSTALQSVAGGSTSLSADTAVSAASNAIPGVDPSTLTVTYTPAGDMTVVSPDGSLTIVDPLSYARSSLAGPDSGSFGILGAIMSGGSGASTASTAVSQQQPVYIKDTLPPVITLLGSGKLALTPSGAAVMIDSVLVGSEWTDPGATVWDAVDGDLTAMLQTFGAAAVDTSRPTKQGSLYSYVVEYQHTPLVIQKQVRRQQTQRVLKGQSDGSWRENEGVCRFQAHWTALFEWAECVAPDVEAGEVHDRVRVGASQHTPLVIQKQAADLTGNVAQLARRLIKVVCPSNESYCTDKDDLPSCTSQGICGDTQATVSSGATSGSRYTSAASNESFNSIGFPNLKIMGPLTISIQQNAKYDRCTSLVPQNQPCDPGAVAFDVQDGSLDLRVQVCGTPLRAARAGQTLLPLLIACNVSVSRPGNYTITYSVANSAGRSASVSRVLIVQPVCPSGEILCSDGISCSDGGGVCRSNVESASVTISSLVAAAAAETTIALKPQLTLITAIAAPARVLLPRGSTYGPCTTGADLSAASTPSCEPGATAIDSTGTVDLTDRVVVCPPSSCLYGGGCSSDLLRRHTLASKGLAGCGINTLAPPGAVFNVNFWVWDNARPPNNATVRRTIVIVDPCTDKSAPYFCSDGSGGYLCSPLPCTASASLLPPKVPGPNITLLPPADVAYVEYGSVSPVYLGPCTSMFDTRSCGAVATGVLLPTSPAANITTVDLTAQLSVINTTPCNTTSGSSTTCQSCSLEALAMGSSNCLPGVYTFQYSVTDDQGVTATANRTVVVYQQATIIVTLILLADNLTDAEAPAQLTVNLMNSSHPDHASAVQELVTRMASYGVQASDIDILSATVFTTSPPPTNSSPASVSVDAAIHIYNPRHVHRSVSGLSQSSSSSSSTSVKRRQLLDAEELAGMVYENDMPMETRPLQELWDELVKQRSREALQKMRCPVSKVKRSREAHQLSSHFCLRQQQQPIRSLLQALANTSTTSTSAMDSLAASVASSLNATSVNITVPSVPDLTAGFVESLVGLVQALLQTSDAAYTKASTLNSNLPSILGDDKVATADEGRGAAMKSAVGALVAEAADAQNRTLVVSAQVEAGFDAQLAAEQQLLEQSSELDVKLRELSAQTRAETDRALYMAMLAAEAAKDAGEIVMDTNCYRLQRTGFLVAFTLPYFSQGSSAATVSLAACCCTPPAVHFQYQEEAEAARRGSEMQLVVADLQPWVLFPPMFIKTNRSSPLYREDLTSQLSWYYNTSDPAQVSVTGTPYGFTSRALSGRSPGFPVLLESGLSASRAAQMVRYLVDGNYLDHRQTVEMTAELLVYNPGYHAFAYFRGDFQWSEAGAIIGHLSTVGFPAMAYLEEDEALTGKALHRVFARELLPLWVLTVFFALLTAASTAYAAANAAHYTAAAAAAAAAAKKHQSRRPGLTNGCGSIDGADFLAPTSPNAVGATETSPRQRPSINAERQSIETQSAAGAAGTASSVYVTPPPSSGTAAVKSVSRPVTGTANTANSSRFEARVPAEAHVASTSPQLPASNSSTLLASAPGLDELSGASARRNWFREFVRHDGGLLYDIPLAILLIAVSAFWSVFVSQHLVLYKARSSYHVYDASSFAAANWLLAARQGIAAEFASVYAEAAGMGIDLPTGAGVPGRWLLPTEDSDWDALNEVLRNAHTLVDMWTTYGMLQAVVIVGLVAKLVMVMSFQARLGIICRTLMTMFTPVLHLVIIIVLVAVMLAAAANTVMGDRMAALSSLDGAIRDTISIISGPSAINVFKLLSSSSLILPAVQKVAIAIMVASKVLLLLFMLVSYFFATMGLIFMKQKCSIDWERATTVLQDLTQVVLPDLLLTIRGMLCGGVVPTRLRRSSHMTASAAAAAASTVTASMTTSKVADTSNVVNDRGSPNSATKAYCCTLARCMRDAPTNMQLLQVLATGVVRELMCSTELPKTWNGRVRAVMVMVAGGQRLIDKVTMRHLMALVASNTAAVTSKGCGKANTKVEHSAMASDTEHHKLVMTMARLVMEHVGRTYGSSTPEYQILEGAMMKDMAAPQRQVWPDQRAAVRSRSSRSSQVKHDDAKKCLFDSSVPPASARASREVDIHLCIHDALKATVESMPSLQPQSSPSQQWHIRQTSLLSRQLQQRQQVSFIRQSSYAAADEVANGVLSPSQMSVVGFTALDGSSEAQSLEVQINST</sequence>